<keyword evidence="1" id="KW-0479">Metal-binding</keyword>
<proteinExistence type="predicted"/>
<feature type="region of interest" description="Disordered" evidence="3">
    <location>
        <begin position="1"/>
        <end position="24"/>
    </location>
</feature>
<dbReference type="PANTHER" id="PTHR21119">
    <property type="entry name" value="C2 DOMAIN-CONTAINING PROTEIN"/>
    <property type="match status" value="1"/>
</dbReference>
<reference evidence="5" key="2">
    <citation type="submission" date="2017-10" db="EMBL/GenBank/DDBJ databases">
        <title>Ladona fulva Genome sequencing and assembly.</title>
        <authorList>
            <person name="Murali S."/>
            <person name="Richards S."/>
            <person name="Bandaranaike D."/>
            <person name="Bellair M."/>
            <person name="Blankenburg K."/>
            <person name="Chao H."/>
            <person name="Dinh H."/>
            <person name="Doddapaneni H."/>
            <person name="Dugan-Rocha S."/>
            <person name="Elkadiri S."/>
            <person name="Gnanaolivu R."/>
            <person name="Hernandez B."/>
            <person name="Skinner E."/>
            <person name="Javaid M."/>
            <person name="Lee S."/>
            <person name="Li M."/>
            <person name="Ming W."/>
            <person name="Munidasa M."/>
            <person name="Muniz J."/>
            <person name="Nguyen L."/>
            <person name="Hughes D."/>
            <person name="Osuji N."/>
            <person name="Pu L.-L."/>
            <person name="Puazo M."/>
            <person name="Qu C."/>
            <person name="Quiroz J."/>
            <person name="Raj R."/>
            <person name="Weissenberger G."/>
            <person name="Xin Y."/>
            <person name="Zou X."/>
            <person name="Han Y."/>
            <person name="Worley K."/>
            <person name="Muzny D."/>
            <person name="Gibbs R."/>
        </authorList>
    </citation>
    <scope>NUCLEOTIDE SEQUENCE</scope>
    <source>
        <strain evidence="5">Sampled in the wild</strain>
    </source>
</reference>
<dbReference type="PANTHER" id="PTHR21119:SF5">
    <property type="entry name" value="C2 DOMAIN-CONTAINING PROTEIN"/>
    <property type="match status" value="1"/>
</dbReference>
<dbReference type="EMBL" id="KZ309063">
    <property type="protein sequence ID" value="KAG8236703.1"/>
    <property type="molecule type" value="Genomic_DNA"/>
</dbReference>
<reference evidence="5" key="1">
    <citation type="submission" date="2013-04" db="EMBL/GenBank/DDBJ databases">
        <authorList>
            <person name="Qu J."/>
            <person name="Murali S.C."/>
            <person name="Bandaranaike D."/>
            <person name="Bellair M."/>
            <person name="Blankenburg K."/>
            <person name="Chao H."/>
            <person name="Dinh H."/>
            <person name="Doddapaneni H."/>
            <person name="Downs B."/>
            <person name="Dugan-Rocha S."/>
            <person name="Elkadiri S."/>
            <person name="Gnanaolivu R.D."/>
            <person name="Hernandez B."/>
            <person name="Javaid M."/>
            <person name="Jayaseelan J.C."/>
            <person name="Lee S."/>
            <person name="Li M."/>
            <person name="Ming W."/>
            <person name="Munidasa M."/>
            <person name="Muniz J."/>
            <person name="Nguyen L."/>
            <person name="Ongeri F."/>
            <person name="Osuji N."/>
            <person name="Pu L.-L."/>
            <person name="Puazo M."/>
            <person name="Qu C."/>
            <person name="Quiroz J."/>
            <person name="Raj R."/>
            <person name="Weissenberger G."/>
            <person name="Xin Y."/>
            <person name="Zou X."/>
            <person name="Han Y."/>
            <person name="Richards S."/>
            <person name="Worley K."/>
            <person name="Muzny D."/>
            <person name="Gibbs R."/>
        </authorList>
    </citation>
    <scope>NUCLEOTIDE SEQUENCE</scope>
    <source>
        <strain evidence="5">Sampled in the wild</strain>
    </source>
</reference>
<gene>
    <name evidence="5" type="ORF">J437_LFUL017158</name>
</gene>
<evidence type="ECO:0000313" key="6">
    <source>
        <dbReference type="Proteomes" id="UP000792457"/>
    </source>
</evidence>
<dbReference type="PROSITE" id="PS50081">
    <property type="entry name" value="ZF_DAG_PE_2"/>
    <property type="match status" value="1"/>
</dbReference>
<evidence type="ECO:0000256" key="3">
    <source>
        <dbReference type="SAM" id="MobiDB-lite"/>
    </source>
</evidence>
<dbReference type="CDD" id="cd20831">
    <property type="entry name" value="C1_dGM13116p-like"/>
    <property type="match status" value="1"/>
</dbReference>
<dbReference type="Pfam" id="PF00130">
    <property type="entry name" value="C1_1"/>
    <property type="match status" value="1"/>
</dbReference>
<dbReference type="OrthoDB" id="9976063at2759"/>
<keyword evidence="2" id="KW-0862">Zinc</keyword>
<evidence type="ECO:0000256" key="1">
    <source>
        <dbReference type="ARBA" id="ARBA00022723"/>
    </source>
</evidence>
<dbReference type="SMART" id="SM00109">
    <property type="entry name" value="C1"/>
    <property type="match status" value="1"/>
</dbReference>
<feature type="domain" description="Phorbol-ester/DAG-type" evidence="4">
    <location>
        <begin position="117"/>
        <end position="168"/>
    </location>
</feature>
<dbReference type="AlphaFoldDB" id="A0A8K0P9A0"/>
<sequence>MDPGERDLSVGMGRGGAVDPAGVLPPGAARSVSADRARDVSAHSAAGYLNVPGLRQGIDGNSTRSSLSEASGVSGASTRTYYKFFYLLIFRHYLVPITMAQKSKWRKKGVKLHIFNDHTFVAKHLAGGTACQVCSKSVARRIGKQGYECRDCFLKCHKHCHVKADNNCPSSTIHNIELIFPRSPSKHITYPGKSL</sequence>
<dbReference type="InterPro" id="IPR002219">
    <property type="entry name" value="PKC_DAG/PE"/>
</dbReference>
<keyword evidence="6" id="KW-1185">Reference proteome</keyword>
<comment type="caution">
    <text evidence="5">The sequence shown here is derived from an EMBL/GenBank/DDBJ whole genome shotgun (WGS) entry which is preliminary data.</text>
</comment>
<evidence type="ECO:0000259" key="4">
    <source>
        <dbReference type="PROSITE" id="PS50081"/>
    </source>
</evidence>
<protein>
    <recommendedName>
        <fullName evidence="4">Phorbol-ester/DAG-type domain-containing protein</fullName>
    </recommendedName>
</protein>
<evidence type="ECO:0000256" key="2">
    <source>
        <dbReference type="ARBA" id="ARBA00022833"/>
    </source>
</evidence>
<evidence type="ECO:0000313" key="5">
    <source>
        <dbReference type="EMBL" id="KAG8236703.1"/>
    </source>
</evidence>
<dbReference type="Proteomes" id="UP000792457">
    <property type="component" value="Unassembled WGS sequence"/>
</dbReference>
<dbReference type="InterPro" id="IPR046349">
    <property type="entry name" value="C1-like_sf"/>
</dbReference>
<name>A0A8K0P9A0_LADFU</name>
<dbReference type="InterPro" id="IPR039934">
    <property type="entry name" value="C2CD2/C2CD2L"/>
</dbReference>
<organism evidence="5 6">
    <name type="scientific">Ladona fulva</name>
    <name type="common">Scarce chaser dragonfly</name>
    <name type="synonym">Libellula fulva</name>
    <dbReference type="NCBI Taxonomy" id="123851"/>
    <lineage>
        <taxon>Eukaryota</taxon>
        <taxon>Metazoa</taxon>
        <taxon>Ecdysozoa</taxon>
        <taxon>Arthropoda</taxon>
        <taxon>Hexapoda</taxon>
        <taxon>Insecta</taxon>
        <taxon>Pterygota</taxon>
        <taxon>Palaeoptera</taxon>
        <taxon>Odonata</taxon>
        <taxon>Epiprocta</taxon>
        <taxon>Anisoptera</taxon>
        <taxon>Libelluloidea</taxon>
        <taxon>Libellulidae</taxon>
        <taxon>Ladona</taxon>
    </lineage>
</organism>
<dbReference type="PROSITE" id="PS00479">
    <property type="entry name" value="ZF_DAG_PE_1"/>
    <property type="match status" value="1"/>
</dbReference>
<dbReference type="Gene3D" id="3.30.60.20">
    <property type="match status" value="1"/>
</dbReference>
<dbReference type="GO" id="GO:0046872">
    <property type="term" value="F:metal ion binding"/>
    <property type="evidence" value="ECO:0007669"/>
    <property type="project" value="UniProtKB-KW"/>
</dbReference>
<accession>A0A8K0P9A0</accession>
<dbReference type="SUPFAM" id="SSF57889">
    <property type="entry name" value="Cysteine-rich domain"/>
    <property type="match status" value="1"/>
</dbReference>